<keyword evidence="3" id="KW-0067">ATP-binding</keyword>
<name>A0A7Y9GKC6_9MICO</name>
<dbReference type="CDD" id="cd19481">
    <property type="entry name" value="RecA-like_protease"/>
    <property type="match status" value="1"/>
</dbReference>
<evidence type="ECO:0000313" key="5">
    <source>
        <dbReference type="EMBL" id="NYE18106.1"/>
    </source>
</evidence>
<sequence>MADRNPAIYQSTDGLERVVVDLVRVGARGHAAGVRQLAGRLVRAVPPTVGDPGAFRVAVHEALSASKPSAGLRFDSGAIPADGDGTHPLVDVNALPIADELVVDQRVAIELNEIVEERNRADELARAGVSLSRTVLFSGPPGVGKTLATRWLAQRLGVPLVALDLASVVSSYLGSSGRNIKSVLEYAKSGPCVLLLDEFDAVAKRRDDDSDIGELKRVVNVILVELDRWPDSSLLVAATNHPQLLDEAIDRRFDRIVEFPLPDQTQRRMLLSNANHGEASAQLVELTAALWAGASHSVLMRFWEICRRKAILHQLALEEALVSELIARFPTSELRDQLWRHAHQTLEMSNRRIAALAGVSHPTVASGIRRAGGQK</sequence>
<dbReference type="SUPFAM" id="SSF52540">
    <property type="entry name" value="P-loop containing nucleoside triphosphate hydrolases"/>
    <property type="match status" value="1"/>
</dbReference>
<dbReference type="AlphaFoldDB" id="A0A7Y9GKC6"/>
<organism evidence="5 6">
    <name type="scientific">Microbacterium immunditiarum</name>
    <dbReference type="NCBI Taxonomy" id="337480"/>
    <lineage>
        <taxon>Bacteria</taxon>
        <taxon>Bacillati</taxon>
        <taxon>Actinomycetota</taxon>
        <taxon>Actinomycetes</taxon>
        <taxon>Micrococcales</taxon>
        <taxon>Microbacteriaceae</taxon>
        <taxon>Microbacterium</taxon>
    </lineage>
</organism>
<keyword evidence="2" id="KW-0547">Nucleotide-binding</keyword>
<comment type="caution">
    <text evidence="5">The sequence shown here is derived from an EMBL/GenBank/DDBJ whole genome shotgun (WGS) entry which is preliminary data.</text>
</comment>
<keyword evidence="6" id="KW-1185">Reference proteome</keyword>
<evidence type="ECO:0000313" key="6">
    <source>
        <dbReference type="Proteomes" id="UP000576969"/>
    </source>
</evidence>
<dbReference type="InterPro" id="IPR003593">
    <property type="entry name" value="AAA+_ATPase"/>
</dbReference>
<gene>
    <name evidence="5" type="ORF">BJ991_000134</name>
</gene>
<evidence type="ECO:0000256" key="2">
    <source>
        <dbReference type="ARBA" id="ARBA00022741"/>
    </source>
</evidence>
<dbReference type="InterPro" id="IPR050221">
    <property type="entry name" value="26S_Proteasome_ATPase"/>
</dbReference>
<evidence type="ECO:0000259" key="4">
    <source>
        <dbReference type="SMART" id="SM00382"/>
    </source>
</evidence>
<comment type="similarity">
    <text evidence="1">Belongs to the AAA ATPase family.</text>
</comment>
<proteinExistence type="inferred from homology"/>
<evidence type="ECO:0000256" key="3">
    <source>
        <dbReference type="ARBA" id="ARBA00022840"/>
    </source>
</evidence>
<dbReference type="Pfam" id="PF00004">
    <property type="entry name" value="AAA"/>
    <property type="match status" value="1"/>
</dbReference>
<dbReference type="RefSeq" id="WP_179486546.1">
    <property type="nucleotide sequence ID" value="NZ_JACCBV010000001.1"/>
</dbReference>
<dbReference type="PANTHER" id="PTHR23073">
    <property type="entry name" value="26S PROTEASOME REGULATORY SUBUNIT"/>
    <property type="match status" value="1"/>
</dbReference>
<dbReference type="EMBL" id="JACCBV010000001">
    <property type="protein sequence ID" value="NYE18106.1"/>
    <property type="molecule type" value="Genomic_DNA"/>
</dbReference>
<dbReference type="SMART" id="SM00382">
    <property type="entry name" value="AAA"/>
    <property type="match status" value="1"/>
</dbReference>
<dbReference type="GO" id="GO:0005524">
    <property type="term" value="F:ATP binding"/>
    <property type="evidence" value="ECO:0007669"/>
    <property type="project" value="UniProtKB-KW"/>
</dbReference>
<dbReference type="Proteomes" id="UP000576969">
    <property type="component" value="Unassembled WGS sequence"/>
</dbReference>
<dbReference type="InterPro" id="IPR027417">
    <property type="entry name" value="P-loop_NTPase"/>
</dbReference>
<dbReference type="Gene3D" id="3.40.50.300">
    <property type="entry name" value="P-loop containing nucleotide triphosphate hydrolases"/>
    <property type="match status" value="1"/>
</dbReference>
<feature type="domain" description="AAA+ ATPase" evidence="4">
    <location>
        <begin position="131"/>
        <end position="263"/>
    </location>
</feature>
<reference evidence="5 6" key="1">
    <citation type="submission" date="2020-07" db="EMBL/GenBank/DDBJ databases">
        <title>Sequencing the genomes of 1000 actinobacteria strains.</title>
        <authorList>
            <person name="Klenk H.-P."/>
        </authorList>
    </citation>
    <scope>NUCLEOTIDE SEQUENCE [LARGE SCALE GENOMIC DNA]</scope>
    <source>
        <strain evidence="5 6">DSM 24662</strain>
    </source>
</reference>
<dbReference type="InterPro" id="IPR003959">
    <property type="entry name" value="ATPase_AAA_core"/>
</dbReference>
<protein>
    <submittedName>
        <fullName evidence="5">MoxR-like ATPase</fullName>
    </submittedName>
</protein>
<accession>A0A7Y9GKC6</accession>
<dbReference type="GO" id="GO:0016887">
    <property type="term" value="F:ATP hydrolysis activity"/>
    <property type="evidence" value="ECO:0007669"/>
    <property type="project" value="InterPro"/>
</dbReference>
<evidence type="ECO:0000256" key="1">
    <source>
        <dbReference type="ARBA" id="ARBA00006914"/>
    </source>
</evidence>